<dbReference type="PANTHER" id="PTHR42966">
    <property type="entry name" value="N-ACETYLNEURAMINATE SYNTHASE"/>
    <property type="match status" value="1"/>
</dbReference>
<dbReference type="Pfam" id="PF03102">
    <property type="entry name" value="NeuB"/>
    <property type="match status" value="1"/>
</dbReference>
<feature type="domain" description="SAF" evidence="1">
    <location>
        <begin position="273"/>
        <end position="331"/>
    </location>
</feature>
<dbReference type="Proteomes" id="UP000034911">
    <property type="component" value="Unassembled WGS sequence"/>
</dbReference>
<organism evidence="2 3">
    <name type="scientific">Candidatus Magasanikbacteria bacterium GW2011_GWC2_45_8</name>
    <dbReference type="NCBI Taxonomy" id="1619050"/>
    <lineage>
        <taxon>Bacteria</taxon>
        <taxon>Candidatus Magasanikiibacteriota</taxon>
    </lineage>
</organism>
<dbReference type="SMART" id="SM00858">
    <property type="entry name" value="SAF"/>
    <property type="match status" value="1"/>
</dbReference>
<dbReference type="CDD" id="cd11614">
    <property type="entry name" value="SAF_CpaB_FlgA_like"/>
    <property type="match status" value="1"/>
</dbReference>
<protein>
    <submittedName>
        <fullName evidence="2">NeuB family protein</fullName>
    </submittedName>
</protein>
<name>A0A0G1MZR4_9BACT</name>
<dbReference type="InterPro" id="IPR013974">
    <property type="entry name" value="SAF"/>
</dbReference>
<dbReference type="GO" id="GO:0047444">
    <property type="term" value="F:N-acylneuraminate-9-phosphate synthase activity"/>
    <property type="evidence" value="ECO:0007669"/>
    <property type="project" value="TreeGrafter"/>
</dbReference>
<evidence type="ECO:0000313" key="3">
    <source>
        <dbReference type="Proteomes" id="UP000034911"/>
    </source>
</evidence>
<reference evidence="2 3" key="1">
    <citation type="journal article" date="2015" name="Nature">
        <title>rRNA introns, odd ribosomes, and small enigmatic genomes across a large radiation of phyla.</title>
        <authorList>
            <person name="Brown C.T."/>
            <person name="Hug L.A."/>
            <person name="Thomas B.C."/>
            <person name="Sharon I."/>
            <person name="Castelle C.J."/>
            <person name="Singh A."/>
            <person name="Wilkins M.J."/>
            <person name="Williams K.H."/>
            <person name="Banfield J.F."/>
        </authorList>
    </citation>
    <scope>NUCLEOTIDE SEQUENCE [LARGE SCALE GENOMIC DNA]</scope>
</reference>
<gene>
    <name evidence="2" type="ORF">UX20_C0011G0002</name>
</gene>
<dbReference type="PANTHER" id="PTHR42966:SF1">
    <property type="entry name" value="SIALIC ACID SYNTHASE"/>
    <property type="match status" value="1"/>
</dbReference>
<dbReference type="EMBL" id="LCLH01000011">
    <property type="protein sequence ID" value="KKU13871.1"/>
    <property type="molecule type" value="Genomic_DNA"/>
</dbReference>
<dbReference type="Pfam" id="PF08666">
    <property type="entry name" value="SAF"/>
    <property type="match status" value="1"/>
</dbReference>
<proteinExistence type="predicted"/>
<accession>A0A0G1MZR4</accession>
<dbReference type="Gene3D" id="3.90.1210.10">
    <property type="entry name" value="Antifreeze-like/N-acetylneuraminic acid synthase C-terminal domain"/>
    <property type="match status" value="1"/>
</dbReference>
<dbReference type="GO" id="GO:0016051">
    <property type="term" value="P:carbohydrate biosynthetic process"/>
    <property type="evidence" value="ECO:0007669"/>
    <property type="project" value="InterPro"/>
</dbReference>
<dbReference type="Gene3D" id="3.20.20.70">
    <property type="entry name" value="Aldolase class I"/>
    <property type="match status" value="1"/>
</dbReference>
<dbReference type="STRING" id="1619050.UX20_C0011G0002"/>
<evidence type="ECO:0000259" key="1">
    <source>
        <dbReference type="SMART" id="SM00858"/>
    </source>
</evidence>
<dbReference type="SUPFAM" id="SSF51569">
    <property type="entry name" value="Aldolase"/>
    <property type="match status" value="1"/>
</dbReference>
<comment type="caution">
    <text evidence="2">The sequence shown here is derived from an EMBL/GenBank/DDBJ whole genome shotgun (WGS) entry which is preliminary data.</text>
</comment>
<dbReference type="InterPro" id="IPR013785">
    <property type="entry name" value="Aldolase_TIM"/>
</dbReference>
<dbReference type="InterPro" id="IPR013132">
    <property type="entry name" value="PseI/NeuA/B-like_N"/>
</dbReference>
<evidence type="ECO:0000313" key="2">
    <source>
        <dbReference type="EMBL" id="KKU13871.1"/>
    </source>
</evidence>
<sequence length="331" mass="37089">MLVKTNRTTIVCEMSQTYEGSYDIASALVKAAVDAKADAIKFQVFLADELATKDYQHYDLFKRLELTPDQWGSLILQAHEGGILALADVFGVESAKILLERGIDGFKIHATDVKNTPLLEFLAKTGRPLLLSVGGSHLEEIKRAVETLQSCEAKDIILMHGFQSYPTLVEDTFLNKMSLWAHTLNLPVGFADHIAGDHHLRYELCGVAIGKGACLVEKHITSDRLLKMEDYESALNPAEFKEFVEHIRGLDRALGPEALNLSPTEEKYRKGTKKHIVAGRDLPSGSTIREIDIAMKRTAEEYDFIDREDVVDKILRQEIKKDQVIRLENLA</sequence>
<dbReference type="AlphaFoldDB" id="A0A0G1MZR4"/>
<dbReference type="InterPro" id="IPR051690">
    <property type="entry name" value="PseI-like"/>
</dbReference>